<feature type="compositionally biased region" description="Basic and acidic residues" evidence="1">
    <location>
        <begin position="537"/>
        <end position="553"/>
    </location>
</feature>
<feature type="region of interest" description="Disordered" evidence="1">
    <location>
        <begin position="575"/>
        <end position="662"/>
    </location>
</feature>
<feature type="compositionally biased region" description="Basic and acidic residues" evidence="1">
    <location>
        <begin position="602"/>
        <end position="625"/>
    </location>
</feature>
<accession>A0AAV9BHZ2</accession>
<dbReference type="InterPro" id="IPR019340">
    <property type="entry name" value="Histone_AcTrfase_su3"/>
</dbReference>
<dbReference type="PANTHER" id="PTHR31115">
    <property type="entry name" value="OS05G0107300 PROTEIN"/>
    <property type="match status" value="1"/>
</dbReference>
<feature type="region of interest" description="Disordered" evidence="1">
    <location>
        <begin position="257"/>
        <end position="477"/>
    </location>
</feature>
<feature type="compositionally biased region" description="Low complexity" evidence="1">
    <location>
        <begin position="207"/>
        <end position="220"/>
    </location>
</feature>
<comment type="caution">
    <text evidence="2">The sequence shown here is derived from an EMBL/GenBank/DDBJ whole genome shotgun (WGS) entry which is preliminary data.</text>
</comment>
<evidence type="ECO:0000313" key="2">
    <source>
        <dbReference type="EMBL" id="KAK1275943.1"/>
    </source>
</evidence>
<reference evidence="2" key="1">
    <citation type="journal article" date="2023" name="Nat. Commun.">
        <title>Diploid and tetraploid genomes of Acorus and the evolution of monocots.</title>
        <authorList>
            <person name="Ma L."/>
            <person name="Liu K.W."/>
            <person name="Li Z."/>
            <person name="Hsiao Y.Y."/>
            <person name="Qi Y."/>
            <person name="Fu T."/>
            <person name="Tang G.D."/>
            <person name="Zhang D."/>
            <person name="Sun W.H."/>
            <person name="Liu D.K."/>
            <person name="Li Y."/>
            <person name="Chen G.Z."/>
            <person name="Liu X.D."/>
            <person name="Liao X.Y."/>
            <person name="Jiang Y.T."/>
            <person name="Yu X."/>
            <person name="Hao Y."/>
            <person name="Huang J."/>
            <person name="Zhao X.W."/>
            <person name="Ke S."/>
            <person name="Chen Y.Y."/>
            <person name="Wu W.L."/>
            <person name="Hsu J.L."/>
            <person name="Lin Y.F."/>
            <person name="Huang M.D."/>
            <person name="Li C.Y."/>
            <person name="Huang L."/>
            <person name="Wang Z.W."/>
            <person name="Zhao X."/>
            <person name="Zhong W.Y."/>
            <person name="Peng D.H."/>
            <person name="Ahmad S."/>
            <person name="Lan S."/>
            <person name="Zhang J.S."/>
            <person name="Tsai W.C."/>
            <person name="Van de Peer Y."/>
            <person name="Liu Z.J."/>
        </authorList>
    </citation>
    <scope>NUCLEOTIDE SEQUENCE</scope>
    <source>
        <strain evidence="2">SCP</strain>
    </source>
</reference>
<feature type="compositionally biased region" description="Low complexity" evidence="1">
    <location>
        <begin position="316"/>
        <end position="326"/>
    </location>
</feature>
<feature type="compositionally biased region" description="Polar residues" evidence="1">
    <location>
        <begin position="329"/>
        <end position="340"/>
    </location>
</feature>
<organism evidence="2 3">
    <name type="scientific">Acorus gramineus</name>
    <name type="common">Dwarf sweet flag</name>
    <dbReference type="NCBI Taxonomy" id="55184"/>
    <lineage>
        <taxon>Eukaryota</taxon>
        <taxon>Viridiplantae</taxon>
        <taxon>Streptophyta</taxon>
        <taxon>Embryophyta</taxon>
        <taxon>Tracheophyta</taxon>
        <taxon>Spermatophyta</taxon>
        <taxon>Magnoliopsida</taxon>
        <taxon>Liliopsida</taxon>
        <taxon>Acoraceae</taxon>
        <taxon>Acorus</taxon>
    </lineage>
</organism>
<feature type="region of interest" description="Disordered" evidence="1">
    <location>
        <begin position="165"/>
        <end position="185"/>
    </location>
</feature>
<sequence length="1333" mass="145467">MAGSTRFELSSSSPEGSAFGPSYSNGQRGMYNASNLERSGSFRESMENRTLNPGSALSRGSGGALLGEIPPPSQYIALEQISLGEQRYPRSGELRRALGVSLAVTSEEHPFIQSNKPISPVPSEEIKRIKASVLETYARARDRVKLLSDCIMKLEKYRQTILSRKRPRNDMSSGERPGGVNLLKTGSQIHQTPSDIVGQKLEDRTKSVVPNRRVRSSVAEVRSEGRNTALSRQAPIMDKDKNVLRSGNAPPVLAEDKIQGLPAGGDGWDKKMKRKRSVGTVISRSMDGDRELKQSVPQRLSNESRPRPCDGQGFRSGSSNGSIGINKLDGSSQTNVSSVRSMPRHDLEGISIPSDRRDAGLEKERLVPKGNTKMSVREDGQGGNPGPMTKGKGSRAPRSGSNLVANTANFARMSGGHDGWEQPPCLSKVQSLNGPNNRKRPMPTGSSSPPVWGGQRPQKSSRTRRTNLVSPVPNQEESQIFHDEFPVSEAGPKLMPAEGPMLSRVMSNSTTQFRLKLDNVSSPAGPSASEESGAAELKSKENGVEDREVEERAINGGQRAASFLLPTKKNKLLSKEDIGDGVRRQGRTGRVSAHGRTSLPLPREKLEKTAMTKLVRRPEKGESKVGRPPSKKASDRKSFHRTGPVGNSGSAEFTGESEDDREELLEAANAARNASYNACSSSFWKNMEPYFAFLSSDDIAHFKHQLQFVMELDDSVAHVLCAGDDVMDELLHNITSSASAHCSGERQENSANAGGQGLNTSAGIIFSDDESLKVDKLCEKIETEKLFEKFVPLSQRLLAAFIIEDEMNEAEHNVGQRNVYMQLTGDESPYGMNTHVESGPKEAYGVDSEPELEFDQRTQKNCSCNGSTASNSFRSPLRNLLYNNEQWQENDVSVNSEFGNGSGFDQNNIHRAQPVAMNSSDICSNECQYQQMSLDERIALELHSIGLFPDAVPDIAEGDDDEISKEITRLKLGLYHQVRKMKGPLGKLDNTIENGREMEERNLEQLAIRQLVDMAYKKIMACRGGSGNKGGINKISKQVASAFAKRTLDRFRRYKDTGRSCFAEPVFHDVIFSAPQQSGETKCIDGVSSKTPTSLPAEAHSCQLQSQPSGHVPGLVDRNGLINPKSERSSLDAPQVLTHPSDQSFAKYESTPIRGKKREVLLDDVGNAGPRATSTLANALSGGTKGKRSERERDQNKDSSTRHPLPKAGRPSLSSGRGERKSKSKPKQKTAQLSASGHGLLVKTQEATDSVSRGAKVEVGVLGSGSIAQDLSKQNEEEPEDYSNLLNESDVLVPQNQDISQWFGVDESGLDDNELIGLEIPTDDISLLDFNGF</sequence>
<feature type="region of interest" description="Disordered" evidence="1">
    <location>
        <begin position="205"/>
        <end position="227"/>
    </location>
</feature>
<feature type="compositionally biased region" description="Basic and acidic residues" evidence="1">
    <location>
        <begin position="1187"/>
        <end position="1201"/>
    </location>
</feature>
<dbReference type="EMBL" id="JAUJYN010000003">
    <property type="protein sequence ID" value="KAK1275943.1"/>
    <property type="molecule type" value="Genomic_DNA"/>
</dbReference>
<feature type="compositionally biased region" description="Polar residues" evidence="1">
    <location>
        <begin position="22"/>
        <end position="38"/>
    </location>
</feature>
<feature type="region of interest" description="Disordered" evidence="1">
    <location>
        <begin position="1166"/>
        <end position="1249"/>
    </location>
</feature>
<feature type="compositionally biased region" description="Polar residues" evidence="1">
    <location>
        <begin position="399"/>
        <end position="409"/>
    </location>
</feature>
<feature type="region of interest" description="Disordered" evidence="1">
    <location>
        <begin position="1104"/>
        <end position="1151"/>
    </location>
</feature>
<feature type="compositionally biased region" description="Polar residues" evidence="1">
    <location>
        <begin position="466"/>
        <end position="477"/>
    </location>
</feature>
<keyword evidence="3" id="KW-1185">Reference proteome</keyword>
<dbReference type="Pfam" id="PF10198">
    <property type="entry name" value="Ada3"/>
    <property type="match status" value="1"/>
</dbReference>
<dbReference type="Proteomes" id="UP001179952">
    <property type="component" value="Unassembled WGS sequence"/>
</dbReference>
<evidence type="ECO:0000256" key="1">
    <source>
        <dbReference type="SAM" id="MobiDB-lite"/>
    </source>
</evidence>
<gene>
    <name evidence="2" type="ORF">QJS04_geneDACA011767</name>
</gene>
<reference evidence="2" key="2">
    <citation type="submission" date="2023-06" db="EMBL/GenBank/DDBJ databases">
        <authorList>
            <person name="Ma L."/>
            <person name="Liu K.-W."/>
            <person name="Li Z."/>
            <person name="Hsiao Y.-Y."/>
            <person name="Qi Y."/>
            <person name="Fu T."/>
            <person name="Tang G."/>
            <person name="Zhang D."/>
            <person name="Sun W.-H."/>
            <person name="Liu D.-K."/>
            <person name="Li Y."/>
            <person name="Chen G.-Z."/>
            <person name="Liu X.-D."/>
            <person name="Liao X.-Y."/>
            <person name="Jiang Y.-T."/>
            <person name="Yu X."/>
            <person name="Hao Y."/>
            <person name="Huang J."/>
            <person name="Zhao X.-W."/>
            <person name="Ke S."/>
            <person name="Chen Y.-Y."/>
            <person name="Wu W.-L."/>
            <person name="Hsu J.-L."/>
            <person name="Lin Y.-F."/>
            <person name="Huang M.-D."/>
            <person name="Li C.-Y."/>
            <person name="Huang L."/>
            <person name="Wang Z.-W."/>
            <person name="Zhao X."/>
            <person name="Zhong W.-Y."/>
            <person name="Peng D.-H."/>
            <person name="Ahmad S."/>
            <person name="Lan S."/>
            <person name="Zhang J.-S."/>
            <person name="Tsai W.-C."/>
            <person name="Van De Peer Y."/>
            <person name="Liu Z.-J."/>
        </authorList>
    </citation>
    <scope>NUCLEOTIDE SEQUENCE</scope>
    <source>
        <strain evidence="2">SCP</strain>
        <tissue evidence="2">Leaves</tissue>
    </source>
</reference>
<feature type="region of interest" description="Disordered" evidence="1">
    <location>
        <begin position="518"/>
        <end position="555"/>
    </location>
</feature>
<evidence type="ECO:0000313" key="3">
    <source>
        <dbReference type="Proteomes" id="UP001179952"/>
    </source>
</evidence>
<dbReference type="PANTHER" id="PTHR31115:SF2">
    <property type="entry name" value="OS05G0107300 PROTEIN"/>
    <property type="match status" value="1"/>
</dbReference>
<feature type="compositionally biased region" description="Low complexity" evidence="1">
    <location>
        <begin position="521"/>
        <end position="536"/>
    </location>
</feature>
<feature type="compositionally biased region" description="Basic and acidic residues" evidence="1">
    <location>
        <begin position="343"/>
        <end position="367"/>
    </location>
</feature>
<name>A0AAV9BHZ2_ACOGR</name>
<proteinExistence type="predicted"/>
<protein>
    <submittedName>
        <fullName evidence="2">Uncharacterized protein</fullName>
    </submittedName>
</protein>
<feature type="region of interest" description="Disordered" evidence="1">
    <location>
        <begin position="1"/>
        <end position="64"/>
    </location>
</feature>